<name>A0ABS3JDI0_9BACT</name>
<keyword evidence="2" id="KW-1185">Reference proteome</keyword>
<protein>
    <submittedName>
        <fullName evidence="1">Uncharacterized protein</fullName>
    </submittedName>
</protein>
<reference evidence="1 2" key="1">
    <citation type="submission" date="2021-03" db="EMBL/GenBank/DDBJ databases">
        <title>Fibrella sp. HMF5405 genome sequencing and assembly.</title>
        <authorList>
            <person name="Kang H."/>
            <person name="Kim H."/>
            <person name="Bae S."/>
            <person name="Joh K."/>
        </authorList>
    </citation>
    <scope>NUCLEOTIDE SEQUENCE [LARGE SCALE GENOMIC DNA]</scope>
    <source>
        <strain evidence="1 2">HMF5405</strain>
    </source>
</reference>
<evidence type="ECO:0000313" key="2">
    <source>
        <dbReference type="Proteomes" id="UP000664628"/>
    </source>
</evidence>
<dbReference type="EMBL" id="JAFMYW010000001">
    <property type="protein sequence ID" value="MBO0947506.1"/>
    <property type="molecule type" value="Genomic_DNA"/>
</dbReference>
<evidence type="ECO:0000313" key="1">
    <source>
        <dbReference type="EMBL" id="MBO0947506.1"/>
    </source>
</evidence>
<comment type="caution">
    <text evidence="1">The sequence shown here is derived from an EMBL/GenBank/DDBJ whole genome shotgun (WGS) entry which is preliminary data.</text>
</comment>
<sequence length="288" mass="33573">MKLEQWVLFIDMLGYRELNGQISDDKSANDFLNFMKNNEKIFLRQNNDDIKKMYSEGIFDLYLFYEIQVVFISDSLIINYKPLEFFDKKIDEKIRNLHSANALFIIIDRIQEFIYHCLKEKNILIRGGVSNKYCSVQNNFAVGEGLIEAYINESKMAVYPRIVLSSSIIDNLPLIESFKFLSWVIYHTDTFLKEDGDGVFYIDYLKYVIKSTQTNMAENDGALVRVGNILVAHKLVIESKLNDLKNKINNEADSGKLKELDKIQAKIIWLKNYYNENVIDAPPHFKIS</sequence>
<organism evidence="1 2">
    <name type="scientific">Fibrella forsythiae</name>
    <dbReference type="NCBI Taxonomy" id="2817061"/>
    <lineage>
        <taxon>Bacteria</taxon>
        <taxon>Pseudomonadati</taxon>
        <taxon>Bacteroidota</taxon>
        <taxon>Cytophagia</taxon>
        <taxon>Cytophagales</taxon>
        <taxon>Spirosomataceae</taxon>
        <taxon>Fibrella</taxon>
    </lineage>
</organism>
<dbReference type="RefSeq" id="WP_207327414.1">
    <property type="nucleotide sequence ID" value="NZ_JAFMYW010000001.1"/>
</dbReference>
<accession>A0ABS3JDI0</accession>
<proteinExistence type="predicted"/>
<dbReference type="Proteomes" id="UP000664628">
    <property type="component" value="Unassembled WGS sequence"/>
</dbReference>
<gene>
    <name evidence="1" type="ORF">J2I46_02870</name>
</gene>